<sequence>MADATSAVSPLRRRMTQDMTLRSLPPARQRSCLHAAAKFSRYFDCSPDHLGLEVVPPG</sequence>
<proteinExistence type="predicted"/>
<protein>
    <recommendedName>
        <fullName evidence="4">Integrase</fullName>
    </recommendedName>
</protein>
<accession>A0A1I0TZ23</accession>
<feature type="region of interest" description="Disordered" evidence="1">
    <location>
        <begin position="1"/>
        <end position="23"/>
    </location>
</feature>
<dbReference type="AlphaFoldDB" id="A0A1I0TZ23"/>
<name>A0A1I0TZ23_9RHOB</name>
<dbReference type="Proteomes" id="UP000182312">
    <property type="component" value="Unassembled WGS sequence"/>
</dbReference>
<dbReference type="RefSeq" id="WP_197055994.1">
    <property type="nucleotide sequence ID" value="NZ_FOJO01000016.1"/>
</dbReference>
<evidence type="ECO:0000313" key="3">
    <source>
        <dbReference type="Proteomes" id="UP000182312"/>
    </source>
</evidence>
<gene>
    <name evidence="2" type="ORF">SAMN04487972_11657</name>
</gene>
<reference evidence="2 3" key="1">
    <citation type="submission" date="2016-10" db="EMBL/GenBank/DDBJ databases">
        <authorList>
            <person name="de Groot N.N."/>
        </authorList>
    </citation>
    <scope>NUCLEOTIDE SEQUENCE [LARGE SCALE GENOMIC DNA]</scope>
    <source>
        <strain evidence="2 3">CGMCC 1.6117</strain>
    </source>
</reference>
<evidence type="ECO:0000256" key="1">
    <source>
        <dbReference type="SAM" id="MobiDB-lite"/>
    </source>
</evidence>
<evidence type="ECO:0000313" key="2">
    <source>
        <dbReference type="EMBL" id="SFA57034.1"/>
    </source>
</evidence>
<organism evidence="2 3">
    <name type="scientific">Paracoccus halophilus</name>
    <dbReference type="NCBI Taxonomy" id="376733"/>
    <lineage>
        <taxon>Bacteria</taxon>
        <taxon>Pseudomonadati</taxon>
        <taxon>Pseudomonadota</taxon>
        <taxon>Alphaproteobacteria</taxon>
        <taxon>Rhodobacterales</taxon>
        <taxon>Paracoccaceae</taxon>
        <taxon>Paracoccus</taxon>
    </lineage>
</organism>
<evidence type="ECO:0008006" key="4">
    <source>
        <dbReference type="Google" id="ProtNLM"/>
    </source>
</evidence>
<dbReference type="EMBL" id="FOJO01000016">
    <property type="protein sequence ID" value="SFA57034.1"/>
    <property type="molecule type" value="Genomic_DNA"/>
</dbReference>